<name>A0A450S6S0_9GAMM</name>
<dbReference type="AlphaFoldDB" id="A0A450S6S0"/>
<reference evidence="1" key="1">
    <citation type="submission" date="2019-02" db="EMBL/GenBank/DDBJ databases">
        <authorList>
            <person name="Gruber-Vodicka R. H."/>
            <person name="Seah K. B. B."/>
        </authorList>
    </citation>
    <scope>NUCLEOTIDE SEQUENCE</scope>
    <source>
        <strain evidence="1">BECK_DK47</strain>
    </source>
</reference>
<gene>
    <name evidence="1" type="ORF">BECKDK2373B_GA0170837_101735</name>
</gene>
<accession>A0A450S6S0</accession>
<sequence>MQPLRKIIDDAPNVIPVPEELRHRRVELILWPLDDASPKTKTRARPAFNIADVERIEIPSREERNARRYTFIDPLQR</sequence>
<organism evidence="1">
    <name type="scientific">Candidatus Kentrum sp. DK</name>
    <dbReference type="NCBI Taxonomy" id="2126562"/>
    <lineage>
        <taxon>Bacteria</taxon>
        <taxon>Pseudomonadati</taxon>
        <taxon>Pseudomonadota</taxon>
        <taxon>Gammaproteobacteria</taxon>
        <taxon>Candidatus Kentrum</taxon>
    </lineage>
</organism>
<proteinExistence type="predicted"/>
<evidence type="ECO:0000313" key="1">
    <source>
        <dbReference type="EMBL" id="VFJ47579.1"/>
    </source>
</evidence>
<protein>
    <submittedName>
        <fullName evidence="1">Uncharacterized protein</fullName>
    </submittedName>
</protein>
<dbReference type="EMBL" id="CAADEX010000017">
    <property type="protein sequence ID" value="VFJ47579.1"/>
    <property type="molecule type" value="Genomic_DNA"/>
</dbReference>